<keyword evidence="5" id="KW-0653">Protein transport</keyword>
<keyword evidence="10" id="KW-1185">Reference proteome</keyword>
<accession>A0AB34KTF6</accession>
<evidence type="ECO:0000256" key="4">
    <source>
        <dbReference type="ARBA" id="ARBA00022786"/>
    </source>
</evidence>
<feature type="region of interest" description="Disordered" evidence="8">
    <location>
        <begin position="68"/>
        <end position="102"/>
    </location>
</feature>
<dbReference type="EMBL" id="JAAQHG020000007">
    <property type="protein sequence ID" value="KAL1588237.1"/>
    <property type="molecule type" value="Genomic_DNA"/>
</dbReference>
<dbReference type="GO" id="GO:0015031">
    <property type="term" value="P:protein transport"/>
    <property type="evidence" value="ECO:0007669"/>
    <property type="project" value="UniProtKB-KW"/>
</dbReference>
<evidence type="ECO:0000256" key="5">
    <source>
        <dbReference type="ARBA" id="ARBA00022927"/>
    </source>
</evidence>
<dbReference type="GO" id="GO:0032446">
    <property type="term" value="P:protein modification by small protein conjugation"/>
    <property type="evidence" value="ECO:0007669"/>
    <property type="project" value="TreeGrafter"/>
</dbReference>
<keyword evidence="3" id="KW-0808">Transferase</keyword>
<evidence type="ECO:0000256" key="6">
    <source>
        <dbReference type="ARBA" id="ARBA00023006"/>
    </source>
</evidence>
<dbReference type="GeneID" id="96004197"/>
<gene>
    <name evidence="9" type="ORF">WHR41_02753</name>
</gene>
<dbReference type="AlphaFoldDB" id="A0AB34KTF6"/>
<dbReference type="GO" id="GO:0061651">
    <property type="term" value="F:Atg12 conjugating enzyme activity"/>
    <property type="evidence" value="ECO:0007669"/>
    <property type="project" value="TreeGrafter"/>
</dbReference>
<dbReference type="Gene3D" id="3.30.1460.50">
    <property type="match status" value="1"/>
</dbReference>
<dbReference type="PANTHER" id="PTHR14957">
    <property type="entry name" value="UBIQUITIN-LIKE-CONJUGATING ENZYME ATG10"/>
    <property type="match status" value="1"/>
</dbReference>
<keyword evidence="6" id="KW-0072">Autophagy</keyword>
<comment type="similarity">
    <text evidence="1">Belongs to the ATG10 family.</text>
</comment>
<evidence type="ECO:0000256" key="8">
    <source>
        <dbReference type="SAM" id="MobiDB-lite"/>
    </source>
</evidence>
<keyword evidence="4" id="KW-0833">Ubl conjugation pathway</keyword>
<comment type="caution">
    <text evidence="9">The sequence shown here is derived from an EMBL/GenBank/DDBJ whole genome shotgun (WGS) entry which is preliminary data.</text>
</comment>
<dbReference type="GO" id="GO:0000422">
    <property type="term" value="P:autophagy of mitochondrion"/>
    <property type="evidence" value="ECO:0007669"/>
    <property type="project" value="TreeGrafter"/>
</dbReference>
<sequence>MALSQAEFGRAVEGLEGAWREVLGDEPGVCSNEEVEWESVELRTDEMQLGTRYLRIRREVQTHGQVLEDGGDKVEHEDEGVVEEEDPEALLPPARPKPDNHSPGRIAIYDIVHSPSYQVPVLYLTFSEPRTIKSVPLPTIDEIYQMLVPDSFKTPMRDVGIMGALSMADHPISGAPAFFVHPCRTQDVMTALSDDYDKPDIAEHYLMLWLGAIGGSVGLSVPVSVAQTLAKKRGEA</sequence>
<dbReference type="GO" id="GO:0005829">
    <property type="term" value="C:cytosol"/>
    <property type="evidence" value="ECO:0007669"/>
    <property type="project" value="TreeGrafter"/>
</dbReference>
<name>A0AB34KTF6_9PEZI</name>
<proteinExistence type="inferred from homology"/>
<dbReference type="GO" id="GO:0000045">
    <property type="term" value="P:autophagosome assembly"/>
    <property type="evidence" value="ECO:0007669"/>
    <property type="project" value="TreeGrafter"/>
</dbReference>
<protein>
    <recommendedName>
        <fullName evidence="2">Ubiquitin-like-conjugating enzyme ATG10</fullName>
    </recommendedName>
    <alternativeName>
        <fullName evidence="7">Autophagy-related protein 10</fullName>
    </alternativeName>
</protein>
<evidence type="ECO:0000256" key="1">
    <source>
        <dbReference type="ARBA" id="ARBA00005696"/>
    </source>
</evidence>
<dbReference type="InterPro" id="IPR007135">
    <property type="entry name" value="Atg3/Atg10"/>
</dbReference>
<evidence type="ECO:0000256" key="7">
    <source>
        <dbReference type="ARBA" id="ARBA00029833"/>
    </source>
</evidence>
<keyword evidence="5" id="KW-0813">Transport</keyword>
<evidence type="ECO:0000256" key="2">
    <source>
        <dbReference type="ARBA" id="ARBA00021099"/>
    </source>
</evidence>
<dbReference type="RefSeq" id="XP_069231342.1">
    <property type="nucleotide sequence ID" value="XM_069371359.1"/>
</dbReference>
<dbReference type="Pfam" id="PF03987">
    <property type="entry name" value="Autophagy_act_C"/>
    <property type="match status" value="1"/>
</dbReference>
<evidence type="ECO:0000313" key="10">
    <source>
        <dbReference type="Proteomes" id="UP000803884"/>
    </source>
</evidence>
<feature type="compositionally biased region" description="Acidic residues" evidence="8">
    <location>
        <begin position="77"/>
        <end position="88"/>
    </location>
</feature>
<reference evidence="9 10" key="1">
    <citation type="journal article" date="2020" name="Microbiol. Resour. Announc.">
        <title>Draft Genome Sequence of a Cladosporium Species Isolated from the Mesophotic Ascidian Didemnum maculosum.</title>
        <authorList>
            <person name="Gioti A."/>
            <person name="Siaperas R."/>
            <person name="Nikolaivits E."/>
            <person name="Le Goff G."/>
            <person name="Ouazzani J."/>
            <person name="Kotoulas G."/>
            <person name="Topakas E."/>
        </authorList>
    </citation>
    <scope>NUCLEOTIDE SEQUENCE [LARGE SCALE GENOMIC DNA]</scope>
    <source>
        <strain evidence="9 10">TM138-S3</strain>
    </source>
</reference>
<dbReference type="PANTHER" id="PTHR14957:SF1">
    <property type="entry name" value="UBIQUITIN-LIKE-CONJUGATING ENZYME ATG10"/>
    <property type="match status" value="1"/>
</dbReference>
<evidence type="ECO:0000313" key="9">
    <source>
        <dbReference type="EMBL" id="KAL1588237.1"/>
    </source>
</evidence>
<dbReference type="Proteomes" id="UP000803884">
    <property type="component" value="Unassembled WGS sequence"/>
</dbReference>
<evidence type="ECO:0000256" key="3">
    <source>
        <dbReference type="ARBA" id="ARBA00022679"/>
    </source>
</evidence>
<organism evidence="9 10">
    <name type="scientific">Cladosporium halotolerans</name>
    <dbReference type="NCBI Taxonomy" id="1052096"/>
    <lineage>
        <taxon>Eukaryota</taxon>
        <taxon>Fungi</taxon>
        <taxon>Dikarya</taxon>
        <taxon>Ascomycota</taxon>
        <taxon>Pezizomycotina</taxon>
        <taxon>Dothideomycetes</taxon>
        <taxon>Dothideomycetidae</taxon>
        <taxon>Cladosporiales</taxon>
        <taxon>Cladosporiaceae</taxon>
        <taxon>Cladosporium</taxon>
    </lineage>
</organism>